<dbReference type="EMBL" id="JBHUCP010000018">
    <property type="protein sequence ID" value="MFD1532290.1"/>
    <property type="molecule type" value="Genomic_DNA"/>
</dbReference>
<reference evidence="2" key="1">
    <citation type="journal article" date="2019" name="Int. J. Syst. Evol. Microbiol.">
        <title>The Global Catalogue of Microorganisms (GCM) 10K type strain sequencing project: providing services to taxonomists for standard genome sequencing and annotation.</title>
        <authorList>
            <consortium name="The Broad Institute Genomics Platform"/>
            <consortium name="The Broad Institute Genome Sequencing Center for Infectious Disease"/>
            <person name="Wu L."/>
            <person name="Ma J."/>
        </authorList>
    </citation>
    <scope>NUCLEOTIDE SEQUENCE [LARGE SCALE GENOMIC DNA]</scope>
    <source>
        <strain evidence="2">JCM 12165</strain>
    </source>
</reference>
<organism evidence="1 2">
    <name type="scientific">Pseudonocardia aurantiaca</name>
    <dbReference type="NCBI Taxonomy" id="75290"/>
    <lineage>
        <taxon>Bacteria</taxon>
        <taxon>Bacillati</taxon>
        <taxon>Actinomycetota</taxon>
        <taxon>Actinomycetes</taxon>
        <taxon>Pseudonocardiales</taxon>
        <taxon>Pseudonocardiaceae</taxon>
        <taxon>Pseudonocardia</taxon>
    </lineage>
</organism>
<evidence type="ECO:0000313" key="2">
    <source>
        <dbReference type="Proteomes" id="UP001597145"/>
    </source>
</evidence>
<dbReference type="Proteomes" id="UP001597145">
    <property type="component" value="Unassembled WGS sequence"/>
</dbReference>
<dbReference type="SUPFAM" id="SSF48452">
    <property type="entry name" value="TPR-like"/>
    <property type="match status" value="1"/>
</dbReference>
<gene>
    <name evidence="1" type="ORF">ACFSCY_22935</name>
</gene>
<proteinExistence type="predicted"/>
<sequence length="235" mass="25678">MEFAVPLPLCTSETIALSNLDIQLSNLRHWYAETRRVDAGTQLLDGILSRYSVTARDADLRYAKALAQALVEQAPRDQRSWMAFAQVSAMLHRPADAGEALAKATANAAPPVDVAEVQADLLEAVGDHRAALEIRLANSRGLPSAPRQLRIACCQLALGATREAVSTFASAIRCYADVSPLPLGSMLFNWGHTWEHIGGRARAERAYHAVIRYLPSHVRARRALAERSMRSSARG</sequence>
<dbReference type="InterPro" id="IPR011990">
    <property type="entry name" value="TPR-like_helical_dom_sf"/>
</dbReference>
<comment type="caution">
    <text evidence="1">The sequence shown here is derived from an EMBL/GenBank/DDBJ whole genome shotgun (WGS) entry which is preliminary data.</text>
</comment>
<keyword evidence="2" id="KW-1185">Reference proteome</keyword>
<dbReference type="RefSeq" id="WP_343986896.1">
    <property type="nucleotide sequence ID" value="NZ_BAAAJG010000027.1"/>
</dbReference>
<dbReference type="Gene3D" id="1.25.40.10">
    <property type="entry name" value="Tetratricopeptide repeat domain"/>
    <property type="match status" value="1"/>
</dbReference>
<protein>
    <recommendedName>
        <fullName evidence="3">Tetratricopeptide repeat protein</fullName>
    </recommendedName>
</protein>
<evidence type="ECO:0000313" key="1">
    <source>
        <dbReference type="EMBL" id="MFD1532290.1"/>
    </source>
</evidence>
<name>A0ABW4FPV1_9PSEU</name>
<accession>A0ABW4FPV1</accession>
<evidence type="ECO:0008006" key="3">
    <source>
        <dbReference type="Google" id="ProtNLM"/>
    </source>
</evidence>